<dbReference type="OrthoDB" id="186921at2157"/>
<dbReference type="AlphaFoldDB" id="F8D317"/>
<dbReference type="RefSeq" id="WP_013880191.1">
    <property type="nucleotide sequence ID" value="NC_015666.1"/>
</dbReference>
<feature type="transmembrane region" description="Helical" evidence="2">
    <location>
        <begin position="84"/>
        <end position="102"/>
    </location>
</feature>
<protein>
    <submittedName>
        <fullName evidence="3">Uncharacterized protein</fullName>
    </submittedName>
</protein>
<feature type="compositionally biased region" description="Basic and acidic residues" evidence="1">
    <location>
        <begin position="153"/>
        <end position="163"/>
    </location>
</feature>
<dbReference type="Proteomes" id="UP000006794">
    <property type="component" value="Chromosome"/>
</dbReference>
<keyword evidence="2" id="KW-1133">Transmembrane helix</keyword>
<accession>F8D317</accession>
<keyword evidence="2" id="KW-0472">Membrane</keyword>
<gene>
    <name evidence="3" type="ordered locus">Halxa_2684</name>
</gene>
<feature type="transmembrane region" description="Helical" evidence="2">
    <location>
        <begin position="108"/>
        <end position="131"/>
    </location>
</feature>
<sequence>MIDLRAWFRDDEGGWTVPEGRRGELLVLVVGLPLFAWLVPAQADLSLPARWTDAWWTAVSIGVCGGFCYAVIVRESLVAVIPDTNAWTVISFLCSSVGFSVFRHVPAAGAVAVGLVAAGATIVGIYVLWLLSPLHEGIEPARRGVEPPAALEPESRSSVRDSSARYSPDSDS</sequence>
<evidence type="ECO:0000256" key="2">
    <source>
        <dbReference type="SAM" id="Phobius"/>
    </source>
</evidence>
<dbReference type="KEGG" id="hxa:Halxa_2684"/>
<keyword evidence="4" id="KW-1185">Reference proteome</keyword>
<feature type="transmembrane region" description="Helical" evidence="2">
    <location>
        <begin position="55"/>
        <end position="72"/>
    </location>
</feature>
<dbReference type="HOGENOM" id="CLU_1648355_0_0_2"/>
<proteinExistence type="predicted"/>
<reference evidence="3 4" key="1">
    <citation type="journal article" date="2012" name="Stand. Genomic Sci.">
        <title>Complete genome sequence of Halopiger xanaduensis type strain (SH-6(T)).</title>
        <authorList>
            <person name="Anderson I."/>
            <person name="Tindall B.J."/>
            <person name="Rohde M."/>
            <person name="Lucas S."/>
            <person name="Han J."/>
            <person name="Lapidus A."/>
            <person name="Cheng J.F."/>
            <person name="Goodwin L."/>
            <person name="Pitluck S."/>
            <person name="Peters L."/>
            <person name="Pati A."/>
            <person name="Mikhailova N."/>
            <person name="Pagani I."/>
            <person name="Teshima H."/>
            <person name="Han C."/>
            <person name="Tapia R."/>
            <person name="Land M."/>
            <person name="Woyke T."/>
            <person name="Klenk H.P."/>
            <person name="Kyrpides N."/>
            <person name="Ivanova N."/>
        </authorList>
    </citation>
    <scope>NUCLEOTIDE SEQUENCE [LARGE SCALE GENOMIC DNA]</scope>
    <source>
        <strain evidence="4">DSM 18323 / JCM 14033 / SH-6</strain>
    </source>
</reference>
<dbReference type="eggNOG" id="arCOG11419">
    <property type="taxonomic scope" value="Archaea"/>
</dbReference>
<evidence type="ECO:0000256" key="1">
    <source>
        <dbReference type="SAM" id="MobiDB-lite"/>
    </source>
</evidence>
<dbReference type="GeneID" id="10797638"/>
<feature type="transmembrane region" description="Helical" evidence="2">
    <location>
        <begin position="25"/>
        <end position="43"/>
    </location>
</feature>
<evidence type="ECO:0000313" key="3">
    <source>
        <dbReference type="EMBL" id="AEH37301.1"/>
    </source>
</evidence>
<evidence type="ECO:0000313" key="4">
    <source>
        <dbReference type="Proteomes" id="UP000006794"/>
    </source>
</evidence>
<dbReference type="EMBL" id="CP002839">
    <property type="protein sequence ID" value="AEH37301.1"/>
    <property type="molecule type" value="Genomic_DNA"/>
</dbReference>
<keyword evidence="2" id="KW-0812">Transmembrane</keyword>
<organism evidence="3 4">
    <name type="scientific">Halopiger xanaduensis (strain DSM 18323 / JCM 14033 / SH-6)</name>
    <dbReference type="NCBI Taxonomy" id="797210"/>
    <lineage>
        <taxon>Archaea</taxon>
        <taxon>Methanobacteriati</taxon>
        <taxon>Methanobacteriota</taxon>
        <taxon>Stenosarchaea group</taxon>
        <taxon>Halobacteria</taxon>
        <taxon>Halobacteriales</taxon>
        <taxon>Natrialbaceae</taxon>
        <taxon>Halopiger</taxon>
    </lineage>
</organism>
<name>F8D317_HALXS</name>
<feature type="region of interest" description="Disordered" evidence="1">
    <location>
        <begin position="145"/>
        <end position="172"/>
    </location>
</feature>